<evidence type="ECO:0000313" key="2">
    <source>
        <dbReference type="EMBL" id="QHS98165.1"/>
    </source>
</evidence>
<feature type="compositionally biased region" description="Basic residues" evidence="1">
    <location>
        <begin position="442"/>
        <end position="452"/>
    </location>
</feature>
<feature type="region of interest" description="Disordered" evidence="1">
    <location>
        <begin position="334"/>
        <end position="462"/>
    </location>
</feature>
<feature type="compositionally biased region" description="Polar residues" evidence="1">
    <location>
        <begin position="427"/>
        <end position="439"/>
    </location>
</feature>
<dbReference type="EMBL" id="MN739312">
    <property type="protein sequence ID" value="QHS98165.1"/>
    <property type="molecule type" value="Genomic_DNA"/>
</dbReference>
<dbReference type="InterPro" id="IPR043910">
    <property type="entry name" value="DUF5767"/>
</dbReference>
<dbReference type="AlphaFoldDB" id="A0A6C0C0H8"/>
<protein>
    <submittedName>
        <fullName evidence="2">Uncharacterized protein</fullName>
    </submittedName>
</protein>
<feature type="compositionally biased region" description="Basic and acidic residues" evidence="1">
    <location>
        <begin position="390"/>
        <end position="403"/>
    </location>
</feature>
<reference evidence="2" key="1">
    <citation type="journal article" date="2020" name="Nature">
        <title>Giant virus diversity and host interactions through global metagenomics.</title>
        <authorList>
            <person name="Schulz F."/>
            <person name="Roux S."/>
            <person name="Paez-Espino D."/>
            <person name="Jungbluth S."/>
            <person name="Walsh D.A."/>
            <person name="Denef V.J."/>
            <person name="McMahon K.D."/>
            <person name="Konstantinidis K.T."/>
            <person name="Eloe-Fadrosh E.A."/>
            <person name="Kyrpides N.C."/>
            <person name="Woyke T."/>
        </authorList>
    </citation>
    <scope>NUCLEOTIDE SEQUENCE</scope>
    <source>
        <strain evidence="2">GVMAG-M-3300020182-84</strain>
    </source>
</reference>
<sequence length="462" mass="50708">MCVKLKNNSSLTIIMEEVSLDIDGTFPVQGANDISTTKFGPGIELLMNEKNIPLSGGSNIEVGDLNALENELNDLTGTGGGSSGNMGETVNLSSFDEPPSAIKLDTEPIQLNFDENKTDSKLGAATAETIGQNSDGFLKQATSFFNPAPPKMNEREMRRKKRLMLKKLDGWHEKGQMKGYNNLTMESPYDEIEDEYETAMEDKRSKDSIKLQGWWFMTAVNSLEYANAAFDPFGVNLDGWGEQINDDIDSYEEIFSELHDKYKGAKMAPELSLVLRLGFSAAVVSFTNKALSSSAPGFNDVIRQNPDLMKAFTDATVDTMSQQSPGFAFASEMMKEEDMRPKGGPPPAPQQTKVGRDTRPSLNSRPDLRSSMNEEGVELNGFGSLNSQEKSARPEMRGPKNDDIENILAGSKTKSISINKEKEDSVVSATSLGDLSQGSGKMPKRTQKRKQKSDKNTVTLDI</sequence>
<organism evidence="2">
    <name type="scientific">viral metagenome</name>
    <dbReference type="NCBI Taxonomy" id="1070528"/>
    <lineage>
        <taxon>unclassified sequences</taxon>
        <taxon>metagenomes</taxon>
        <taxon>organismal metagenomes</taxon>
    </lineage>
</organism>
<name>A0A6C0C0H8_9ZZZZ</name>
<evidence type="ECO:0000256" key="1">
    <source>
        <dbReference type="SAM" id="MobiDB-lite"/>
    </source>
</evidence>
<dbReference type="Pfam" id="PF19071">
    <property type="entry name" value="DUF5767"/>
    <property type="match status" value="1"/>
</dbReference>
<accession>A0A6C0C0H8</accession>
<proteinExistence type="predicted"/>